<keyword evidence="6" id="KW-1185">Reference proteome</keyword>
<organism evidence="5 6">
    <name type="scientific">Elizabethkingia bruuniana</name>
    <dbReference type="NCBI Taxonomy" id="1756149"/>
    <lineage>
        <taxon>Bacteria</taxon>
        <taxon>Pseudomonadati</taxon>
        <taxon>Bacteroidota</taxon>
        <taxon>Flavobacteriia</taxon>
        <taxon>Flavobacteriales</taxon>
        <taxon>Weeksellaceae</taxon>
        <taxon>Elizabethkingia</taxon>
    </lineage>
</organism>
<proteinExistence type="predicted"/>
<dbReference type="Proteomes" id="UP000595426">
    <property type="component" value="Chromosome"/>
</dbReference>
<dbReference type="GO" id="GO:0003700">
    <property type="term" value="F:DNA-binding transcription factor activity"/>
    <property type="evidence" value="ECO:0007669"/>
    <property type="project" value="InterPro"/>
</dbReference>
<evidence type="ECO:0000259" key="4">
    <source>
        <dbReference type="PROSITE" id="PS01124"/>
    </source>
</evidence>
<dbReference type="SMART" id="SM00342">
    <property type="entry name" value="HTH_ARAC"/>
    <property type="match status" value="1"/>
</dbReference>
<dbReference type="SUPFAM" id="SSF51215">
    <property type="entry name" value="Regulatory protein AraC"/>
    <property type="match status" value="1"/>
</dbReference>
<name>A0A7T7UX81_9FLAO</name>
<keyword evidence="1" id="KW-0805">Transcription regulation</keyword>
<dbReference type="GO" id="GO:0043565">
    <property type="term" value="F:sequence-specific DNA binding"/>
    <property type="evidence" value="ECO:0007669"/>
    <property type="project" value="InterPro"/>
</dbReference>
<evidence type="ECO:0000313" key="6">
    <source>
        <dbReference type="Proteomes" id="UP000595426"/>
    </source>
</evidence>
<dbReference type="InterPro" id="IPR037923">
    <property type="entry name" value="HTH-like"/>
</dbReference>
<keyword evidence="2" id="KW-0238">DNA-binding</keyword>
<keyword evidence="3" id="KW-0804">Transcription</keyword>
<feature type="domain" description="HTH araC/xylS-type" evidence="4">
    <location>
        <begin position="216"/>
        <end position="296"/>
    </location>
</feature>
<evidence type="ECO:0000256" key="1">
    <source>
        <dbReference type="ARBA" id="ARBA00023015"/>
    </source>
</evidence>
<evidence type="ECO:0000256" key="2">
    <source>
        <dbReference type="ARBA" id="ARBA00023125"/>
    </source>
</evidence>
<dbReference type="PRINTS" id="PR00032">
    <property type="entry name" value="HTHARAC"/>
</dbReference>
<dbReference type="Pfam" id="PF12833">
    <property type="entry name" value="HTH_18"/>
    <property type="match status" value="1"/>
</dbReference>
<reference evidence="5 6" key="1">
    <citation type="submission" date="2020-12" db="EMBL/GenBank/DDBJ databases">
        <title>FDA dAtabase for Regulatory Grade micrObial Sequences (FDA-ARGOS): Supporting development and validation of Infectious Disease Dx tests.</title>
        <authorList>
            <person name="Kerrigan L."/>
            <person name="Long C."/>
            <person name="Tallon L."/>
            <person name="Sadzewicz L."/>
            <person name="Zhao X."/>
            <person name="Boylan J."/>
            <person name="Ott S."/>
            <person name="Bowen H."/>
            <person name="Vavikolanu K."/>
            <person name="Mehta A."/>
            <person name="Aluvathingal J."/>
            <person name="Nadendla S."/>
            <person name="Yan Y."/>
            <person name="Sichtig H."/>
        </authorList>
    </citation>
    <scope>NUCLEOTIDE SEQUENCE [LARGE SCALE GENOMIC DNA]</scope>
    <source>
        <strain evidence="5 6">FDAARGOS_1031</strain>
    </source>
</reference>
<dbReference type="InterPro" id="IPR009057">
    <property type="entry name" value="Homeodomain-like_sf"/>
</dbReference>
<dbReference type="InterPro" id="IPR020449">
    <property type="entry name" value="Tscrpt_reg_AraC-type_HTH"/>
</dbReference>
<sequence>MVPKETLNEFYALHGQEHAKTEQFNVYRREDFMCSHRLAPVYRRDFYKISLISEGTGVIHYADKLINIDRPSITFMNPLIPYSWEPTSQKQTGYFCLFTEDFVNPTLKNEGLSQSALFITGGNHVFFPDNNSLKLLKPLYENMLSEIQSDYHHKYDLLRSYVQIIMHEAIKMQPSKILQQHSNASERISTLFLELLDNQFFIDSPDRVISLKKAHEFAKQLCIHTNHLNRALKQITGKTTTQWIAERITKEAKSLLQFSNWNISEISYCLGFENSSNFIIFFRKQTGSSPSQFRRNIISIS</sequence>
<evidence type="ECO:0000313" key="5">
    <source>
        <dbReference type="EMBL" id="QQN57859.1"/>
    </source>
</evidence>
<dbReference type="PANTHER" id="PTHR43280:SF32">
    <property type="entry name" value="TRANSCRIPTIONAL REGULATORY PROTEIN"/>
    <property type="match status" value="1"/>
</dbReference>
<dbReference type="InterPro" id="IPR018060">
    <property type="entry name" value="HTH_AraC"/>
</dbReference>
<dbReference type="PROSITE" id="PS01124">
    <property type="entry name" value="HTH_ARAC_FAMILY_2"/>
    <property type="match status" value="1"/>
</dbReference>
<dbReference type="Pfam" id="PF02311">
    <property type="entry name" value="AraC_binding"/>
    <property type="match status" value="1"/>
</dbReference>
<evidence type="ECO:0000256" key="3">
    <source>
        <dbReference type="ARBA" id="ARBA00023163"/>
    </source>
</evidence>
<dbReference type="GeneID" id="93132250"/>
<dbReference type="OrthoDB" id="1096411at2"/>
<dbReference type="SUPFAM" id="SSF46689">
    <property type="entry name" value="Homeodomain-like"/>
    <property type="match status" value="1"/>
</dbReference>
<dbReference type="KEGG" id="egm:AYC65_05005"/>
<dbReference type="EMBL" id="CP067018">
    <property type="protein sequence ID" value="QQN57859.1"/>
    <property type="molecule type" value="Genomic_DNA"/>
</dbReference>
<gene>
    <name evidence="5" type="ORF">I6H88_15610</name>
</gene>
<dbReference type="Gene3D" id="1.10.10.60">
    <property type="entry name" value="Homeodomain-like"/>
    <property type="match status" value="1"/>
</dbReference>
<dbReference type="RefSeq" id="WP_059333843.1">
    <property type="nucleotide sequence ID" value="NZ_CBCSDR010000003.1"/>
</dbReference>
<dbReference type="InterPro" id="IPR003313">
    <property type="entry name" value="AraC-bd"/>
</dbReference>
<dbReference type="PANTHER" id="PTHR43280">
    <property type="entry name" value="ARAC-FAMILY TRANSCRIPTIONAL REGULATOR"/>
    <property type="match status" value="1"/>
</dbReference>
<protein>
    <submittedName>
        <fullName evidence="5">Helix-turn-helix transcriptional regulator</fullName>
    </submittedName>
</protein>
<accession>A0A7T7UX81</accession>
<dbReference type="AlphaFoldDB" id="A0A7T7UX81"/>